<sequence length="188" mass="21419">MADKKQLNPMLKLALDIGPLILFFFMNSRLGIYYATGSFMVAVLIALVVSYVLTRHIAVMPVVTAVVVLVFGGLTLVLHDDVFIKLKPTIIYLLFAGALLFGIVFNKPLLNMVFDSVFHITDEGWRKLTWRWMLFFVFLAVLNEAVWRTQTTDFWVNFKLFGFVPLTLLFGIAQVPLLNKYAAPERKP</sequence>
<dbReference type="NCBIfam" id="NF001323">
    <property type="entry name" value="PRK00259.1-1"/>
    <property type="match status" value="1"/>
</dbReference>
<keyword evidence="4 5" id="KW-0472">Membrane</keyword>
<evidence type="ECO:0000256" key="1">
    <source>
        <dbReference type="ARBA" id="ARBA00022475"/>
    </source>
</evidence>
<dbReference type="PANTHER" id="PTHR36917:SF1">
    <property type="entry name" value="INNER MEMBRANE-SPANNING PROTEIN YCIB"/>
    <property type="match status" value="1"/>
</dbReference>
<comment type="function">
    <text evidence="5">Plays a role in cell envelope biogenesis, maintenance of cell envelope integrity and membrane homeostasis.</text>
</comment>
<dbReference type="RefSeq" id="WP_115516252.1">
    <property type="nucleotide sequence ID" value="NZ_QRGO01000001.1"/>
</dbReference>
<evidence type="ECO:0000256" key="2">
    <source>
        <dbReference type="ARBA" id="ARBA00022692"/>
    </source>
</evidence>
<comment type="similarity">
    <text evidence="5">Belongs to the YciB family.</text>
</comment>
<evidence type="ECO:0000256" key="5">
    <source>
        <dbReference type="HAMAP-Rule" id="MF_00189"/>
    </source>
</evidence>
<dbReference type="HAMAP" id="MF_00189">
    <property type="entry name" value="YciB"/>
    <property type="match status" value="1"/>
</dbReference>
<dbReference type="NCBIfam" id="TIGR00997">
    <property type="entry name" value="ispZ"/>
    <property type="match status" value="1"/>
</dbReference>
<dbReference type="PANTHER" id="PTHR36917">
    <property type="entry name" value="INTRACELLULAR SEPTATION PROTEIN A-RELATED"/>
    <property type="match status" value="1"/>
</dbReference>
<comment type="subcellular location">
    <subcellularLocation>
        <location evidence="5">Cell inner membrane</location>
        <topology evidence="5">Multi-pass membrane protein</topology>
    </subcellularLocation>
</comment>
<dbReference type="Proteomes" id="UP000263993">
    <property type="component" value="Unassembled WGS sequence"/>
</dbReference>
<evidence type="ECO:0000313" key="7">
    <source>
        <dbReference type="Proteomes" id="UP000263993"/>
    </source>
</evidence>
<evidence type="ECO:0000256" key="3">
    <source>
        <dbReference type="ARBA" id="ARBA00022989"/>
    </source>
</evidence>
<dbReference type="EMBL" id="QRGO01000001">
    <property type="protein sequence ID" value="RDV04226.1"/>
    <property type="molecule type" value="Genomic_DNA"/>
</dbReference>
<feature type="transmembrane region" description="Helical" evidence="5">
    <location>
        <begin position="129"/>
        <end position="146"/>
    </location>
</feature>
<feature type="transmembrane region" description="Helical" evidence="5">
    <location>
        <begin position="90"/>
        <end position="109"/>
    </location>
</feature>
<accession>A0A371B9G2</accession>
<dbReference type="GO" id="GO:0005886">
    <property type="term" value="C:plasma membrane"/>
    <property type="evidence" value="ECO:0007669"/>
    <property type="project" value="UniProtKB-SubCell"/>
</dbReference>
<name>A0A371B9G2_9BRAD</name>
<reference evidence="7" key="1">
    <citation type="submission" date="2018-08" db="EMBL/GenBank/DDBJ databases">
        <authorList>
            <person name="Kim S.-J."/>
            <person name="Jung G.-Y."/>
        </authorList>
    </citation>
    <scope>NUCLEOTIDE SEQUENCE [LARGE SCALE GENOMIC DNA]</scope>
    <source>
        <strain evidence="7">GY_H</strain>
    </source>
</reference>
<dbReference type="AlphaFoldDB" id="A0A371B9G2"/>
<organism evidence="6 7">
    <name type="scientific">Undibacter mobilis</name>
    <dbReference type="NCBI Taxonomy" id="2292256"/>
    <lineage>
        <taxon>Bacteria</taxon>
        <taxon>Pseudomonadati</taxon>
        <taxon>Pseudomonadota</taxon>
        <taxon>Alphaproteobacteria</taxon>
        <taxon>Hyphomicrobiales</taxon>
        <taxon>Nitrobacteraceae</taxon>
        <taxon>Undibacter</taxon>
    </lineage>
</organism>
<feature type="transmembrane region" description="Helical" evidence="5">
    <location>
        <begin position="59"/>
        <end position="78"/>
    </location>
</feature>
<keyword evidence="3 5" id="KW-1133">Transmembrane helix</keyword>
<protein>
    <recommendedName>
        <fullName evidence="5">Inner membrane-spanning protein YciB</fullName>
    </recommendedName>
</protein>
<evidence type="ECO:0000313" key="6">
    <source>
        <dbReference type="EMBL" id="RDV04226.1"/>
    </source>
</evidence>
<keyword evidence="5" id="KW-0997">Cell inner membrane</keyword>
<dbReference type="Pfam" id="PF04279">
    <property type="entry name" value="IspA"/>
    <property type="match status" value="1"/>
</dbReference>
<feature type="transmembrane region" description="Helical" evidence="5">
    <location>
        <begin position="158"/>
        <end position="178"/>
    </location>
</feature>
<evidence type="ECO:0000256" key="4">
    <source>
        <dbReference type="ARBA" id="ARBA00023136"/>
    </source>
</evidence>
<feature type="transmembrane region" description="Helical" evidence="5">
    <location>
        <begin position="32"/>
        <end position="53"/>
    </location>
</feature>
<dbReference type="OrthoDB" id="9788219at2"/>
<gene>
    <name evidence="5" type="primary">yciB</name>
    <name evidence="6" type="ORF">DXH78_06280</name>
</gene>
<keyword evidence="7" id="KW-1185">Reference proteome</keyword>
<keyword evidence="1 5" id="KW-1003">Cell membrane</keyword>
<comment type="caution">
    <text evidence="6">The sequence shown here is derived from an EMBL/GenBank/DDBJ whole genome shotgun (WGS) entry which is preliminary data.</text>
</comment>
<proteinExistence type="inferred from homology"/>
<keyword evidence="2 5" id="KW-0812">Transmembrane</keyword>
<dbReference type="InterPro" id="IPR006008">
    <property type="entry name" value="YciB"/>
</dbReference>